<proteinExistence type="predicted"/>
<keyword evidence="2" id="KW-1185">Reference proteome</keyword>
<protein>
    <submittedName>
        <fullName evidence="1">Uncharacterized protein</fullName>
    </submittedName>
</protein>
<reference evidence="1 2" key="1">
    <citation type="submission" date="2018-11" db="EMBL/GenBank/DDBJ databases">
        <authorList>
            <consortium name="Pathogen Informatics"/>
        </authorList>
    </citation>
    <scope>NUCLEOTIDE SEQUENCE [LARGE SCALE GENOMIC DNA]</scope>
    <source>
        <strain evidence="1 2">Zambia</strain>
    </source>
</reference>
<accession>A0A3P8GDK3</accession>
<evidence type="ECO:0000313" key="2">
    <source>
        <dbReference type="Proteomes" id="UP000277204"/>
    </source>
</evidence>
<gene>
    <name evidence="1" type="ORF">SMRZ_LOCUS18733</name>
</gene>
<organism evidence="1 2">
    <name type="scientific">Schistosoma margrebowiei</name>
    <dbReference type="NCBI Taxonomy" id="48269"/>
    <lineage>
        <taxon>Eukaryota</taxon>
        <taxon>Metazoa</taxon>
        <taxon>Spiralia</taxon>
        <taxon>Lophotrochozoa</taxon>
        <taxon>Platyhelminthes</taxon>
        <taxon>Trematoda</taxon>
        <taxon>Digenea</taxon>
        <taxon>Strigeidida</taxon>
        <taxon>Schistosomatoidea</taxon>
        <taxon>Schistosomatidae</taxon>
        <taxon>Schistosoma</taxon>
    </lineage>
</organism>
<dbReference type="EMBL" id="UZAI01017738">
    <property type="protein sequence ID" value="VDP28946.1"/>
    <property type="molecule type" value="Genomic_DNA"/>
</dbReference>
<dbReference type="Proteomes" id="UP000277204">
    <property type="component" value="Unassembled WGS sequence"/>
</dbReference>
<dbReference type="AlphaFoldDB" id="A0A3P8GDK3"/>
<name>A0A3P8GDK3_9TREM</name>
<sequence length="75" mass="8073">MILSTLGVEMDEEDNDLLCPRLCGGKGGTKNVSDVEDTKTDWLFSVICVLVDAKVLISSSTSLPRSKKLVTSLTV</sequence>
<evidence type="ECO:0000313" key="1">
    <source>
        <dbReference type="EMBL" id="VDP28946.1"/>
    </source>
</evidence>